<dbReference type="OMA" id="PTIQCVC"/>
<dbReference type="AlphaFoldDB" id="A0A670HZW3"/>
<dbReference type="EC" id="3.1.3.46" evidence="2"/>
<dbReference type="RefSeq" id="XP_028584629.1">
    <property type="nucleotide sequence ID" value="XM_028728796.1"/>
</dbReference>
<dbReference type="GO" id="GO:0043456">
    <property type="term" value="P:regulation of pentose-phosphate shunt"/>
    <property type="evidence" value="ECO:0007669"/>
    <property type="project" value="TreeGrafter"/>
</dbReference>
<dbReference type="CTD" id="57103"/>
<reference evidence="10" key="2">
    <citation type="submission" date="2025-08" db="UniProtKB">
        <authorList>
            <consortium name="Ensembl"/>
        </authorList>
    </citation>
    <scope>IDENTIFICATION</scope>
</reference>
<dbReference type="PANTHER" id="PTHR46517">
    <property type="entry name" value="FRUCTOSE-2,6-BISPHOSPHATASE TIGAR"/>
    <property type="match status" value="1"/>
</dbReference>
<feature type="binding site" evidence="8">
    <location>
        <begin position="94"/>
        <end position="97"/>
    </location>
    <ligand>
        <name>substrate</name>
    </ligand>
</feature>
<dbReference type="OrthoDB" id="354304at2759"/>
<sequence length="281" mass="31003">MGRMRPAAFGLTVVRHGETRYNKEKILQGQGIDEPLSETGFRQANAAGLYLSNIKFTHVFTSDLLRAKQTTDAILKKSKFCKDVAVKYDARLRERKYGAAEGRPLSDLRTMAKAAGEQCPSFTPPGGETLEEVKARGKDFFEHLCCLVAQEACPENKAEEETEGSSTEMAGGSSTSSLTNHHSRLEFNSDRGAEILDANILVVSHGAFMRSWVGYFISDLACTLPSALSKTELSSVSPNTGISRFNIKLEMREDSKPKIHCVFLNRDDHLGEKMMAGNMEL</sequence>
<evidence type="ECO:0000256" key="6">
    <source>
        <dbReference type="ARBA" id="ARBA00042275"/>
    </source>
</evidence>
<evidence type="ECO:0000256" key="1">
    <source>
        <dbReference type="ARBA" id="ARBA00000464"/>
    </source>
</evidence>
<dbReference type="CDD" id="cd07067">
    <property type="entry name" value="HP_PGM_like"/>
    <property type="match status" value="1"/>
</dbReference>
<gene>
    <name evidence="10" type="primary">TIGAR</name>
</gene>
<organism evidence="10 11">
    <name type="scientific">Podarcis muralis</name>
    <name type="common">Wall lizard</name>
    <name type="synonym">Lacerta muralis</name>
    <dbReference type="NCBI Taxonomy" id="64176"/>
    <lineage>
        <taxon>Eukaryota</taxon>
        <taxon>Metazoa</taxon>
        <taxon>Chordata</taxon>
        <taxon>Craniata</taxon>
        <taxon>Vertebrata</taxon>
        <taxon>Euteleostomi</taxon>
        <taxon>Lepidosauria</taxon>
        <taxon>Squamata</taxon>
        <taxon>Bifurcata</taxon>
        <taxon>Unidentata</taxon>
        <taxon>Episquamata</taxon>
        <taxon>Laterata</taxon>
        <taxon>Lacertibaenia</taxon>
        <taxon>Lacertidae</taxon>
        <taxon>Podarcis</taxon>
    </lineage>
</organism>
<feature type="active site" description="Proton donor/acceptor" evidence="7">
    <location>
        <position position="94"/>
    </location>
</feature>
<feature type="active site" description="Tele-phosphohistidine intermediate" evidence="7">
    <location>
        <position position="16"/>
    </location>
</feature>
<evidence type="ECO:0000256" key="4">
    <source>
        <dbReference type="ARBA" id="ARBA00038362"/>
    </source>
</evidence>
<keyword evidence="11" id="KW-1185">Reference proteome</keyword>
<keyword evidence="3" id="KW-0378">Hydrolase</keyword>
<dbReference type="GeneID" id="114596927"/>
<dbReference type="PROSITE" id="PS00175">
    <property type="entry name" value="PG_MUTASE"/>
    <property type="match status" value="1"/>
</dbReference>
<dbReference type="SMART" id="SM00855">
    <property type="entry name" value="PGAM"/>
    <property type="match status" value="1"/>
</dbReference>
<dbReference type="Pfam" id="PF00300">
    <property type="entry name" value="His_Phos_1"/>
    <property type="match status" value="1"/>
</dbReference>
<dbReference type="GO" id="GO:0045820">
    <property type="term" value="P:negative regulation of glycolytic process"/>
    <property type="evidence" value="ECO:0007669"/>
    <property type="project" value="TreeGrafter"/>
</dbReference>
<feature type="region of interest" description="Disordered" evidence="9">
    <location>
        <begin position="157"/>
        <end position="180"/>
    </location>
</feature>
<comment type="similarity">
    <text evidence="4">Belongs to the phosphoglycerate mutase family.</text>
</comment>
<name>A0A670HZW3_PODMU</name>
<evidence type="ECO:0000256" key="2">
    <source>
        <dbReference type="ARBA" id="ARBA00013067"/>
    </source>
</evidence>
<dbReference type="InterPro" id="IPR051695">
    <property type="entry name" value="Phosphoglycerate_Mutase"/>
</dbReference>
<proteinExistence type="inferred from homology"/>
<feature type="compositionally biased region" description="Polar residues" evidence="9">
    <location>
        <begin position="164"/>
        <end position="180"/>
    </location>
</feature>
<evidence type="ECO:0000256" key="9">
    <source>
        <dbReference type="SAM" id="MobiDB-lite"/>
    </source>
</evidence>
<dbReference type="KEGG" id="pmua:114596927"/>
<dbReference type="GeneTree" id="ENSGT00940000163946"/>
<evidence type="ECO:0000313" key="11">
    <source>
        <dbReference type="Proteomes" id="UP000472272"/>
    </source>
</evidence>
<dbReference type="PANTHER" id="PTHR46517:SF1">
    <property type="entry name" value="FRUCTOSE-2,6-BISPHOSPHATASE TIGAR"/>
    <property type="match status" value="1"/>
</dbReference>
<comment type="catalytic activity">
    <reaction evidence="1">
        <text>beta-D-fructose 2,6-bisphosphate + H2O = beta-D-fructose 6-phosphate + phosphate</text>
        <dbReference type="Rhea" id="RHEA:17289"/>
        <dbReference type="ChEBI" id="CHEBI:15377"/>
        <dbReference type="ChEBI" id="CHEBI:43474"/>
        <dbReference type="ChEBI" id="CHEBI:57634"/>
        <dbReference type="ChEBI" id="CHEBI:58579"/>
        <dbReference type="EC" id="3.1.3.46"/>
    </reaction>
</comment>
<dbReference type="GO" id="GO:0004331">
    <property type="term" value="F:fructose-2,6-bisphosphate 2-phosphatase activity"/>
    <property type="evidence" value="ECO:0007669"/>
    <property type="project" value="UniProtKB-EC"/>
</dbReference>
<dbReference type="GO" id="GO:0005829">
    <property type="term" value="C:cytosol"/>
    <property type="evidence" value="ECO:0007669"/>
    <property type="project" value="TreeGrafter"/>
</dbReference>
<evidence type="ECO:0000256" key="7">
    <source>
        <dbReference type="PIRSR" id="PIRSR613078-1"/>
    </source>
</evidence>
<feature type="binding site" evidence="8">
    <location>
        <position position="66"/>
    </location>
    <ligand>
        <name>substrate</name>
    </ligand>
</feature>
<evidence type="ECO:0000256" key="3">
    <source>
        <dbReference type="ARBA" id="ARBA00022801"/>
    </source>
</evidence>
<protein>
    <recommendedName>
        <fullName evidence="5">Fructose-2,6-bisphosphatase TIGAR</fullName>
        <ecNumber evidence="2">3.1.3.46</ecNumber>
    </recommendedName>
    <alternativeName>
        <fullName evidence="6">TP53-induced glycolysis and apoptosis regulator</fullName>
    </alternativeName>
</protein>
<dbReference type="InterPro" id="IPR001345">
    <property type="entry name" value="PG/BPGM_mutase_AS"/>
</dbReference>
<dbReference type="SUPFAM" id="SSF53254">
    <property type="entry name" value="Phosphoglycerate mutase-like"/>
    <property type="match status" value="1"/>
</dbReference>
<evidence type="ECO:0000313" key="10">
    <source>
        <dbReference type="Ensembl" id="ENSPMRP00000005234.1"/>
    </source>
</evidence>
<reference evidence="10" key="3">
    <citation type="submission" date="2025-09" db="UniProtKB">
        <authorList>
            <consortium name="Ensembl"/>
        </authorList>
    </citation>
    <scope>IDENTIFICATION</scope>
</reference>
<reference evidence="10 11" key="1">
    <citation type="journal article" date="2019" name="Proc. Natl. Acad. Sci. U.S.A.">
        <title>Regulatory changes in pterin and carotenoid genes underlie balanced color polymorphisms in the wall lizard.</title>
        <authorList>
            <person name="Andrade P."/>
            <person name="Pinho C."/>
            <person name="Perez I de Lanuza G."/>
            <person name="Afonso S."/>
            <person name="Brejcha J."/>
            <person name="Rubin C.J."/>
            <person name="Wallerman O."/>
            <person name="Pereira P."/>
            <person name="Sabatino S.J."/>
            <person name="Bellati A."/>
            <person name="Pellitteri-Rosa D."/>
            <person name="Bosakova Z."/>
            <person name="Bunikis I."/>
            <person name="Carretero M.A."/>
            <person name="Feiner N."/>
            <person name="Marsik P."/>
            <person name="Pauperio F."/>
            <person name="Salvi D."/>
            <person name="Soler L."/>
            <person name="While G.M."/>
            <person name="Uller T."/>
            <person name="Font E."/>
            <person name="Andersson L."/>
            <person name="Carneiro M."/>
        </authorList>
    </citation>
    <scope>NUCLEOTIDE SEQUENCE</scope>
</reference>
<dbReference type="Gene3D" id="3.40.50.1240">
    <property type="entry name" value="Phosphoglycerate mutase-like"/>
    <property type="match status" value="1"/>
</dbReference>
<evidence type="ECO:0000256" key="5">
    <source>
        <dbReference type="ARBA" id="ARBA00040907"/>
    </source>
</evidence>
<dbReference type="Proteomes" id="UP000472272">
    <property type="component" value="Chromosome 5"/>
</dbReference>
<dbReference type="InterPro" id="IPR029033">
    <property type="entry name" value="His_PPase_superfam"/>
</dbReference>
<evidence type="ECO:0000256" key="8">
    <source>
        <dbReference type="PIRSR" id="PIRSR613078-2"/>
    </source>
</evidence>
<dbReference type="InterPro" id="IPR013078">
    <property type="entry name" value="His_Pase_superF_clade-1"/>
</dbReference>
<feature type="binding site" evidence="8">
    <location>
        <begin position="15"/>
        <end position="22"/>
    </location>
    <ligand>
        <name>substrate</name>
    </ligand>
</feature>
<dbReference type="Ensembl" id="ENSPMRT00000005577.1">
    <property type="protein sequence ID" value="ENSPMRP00000005234.1"/>
    <property type="gene ID" value="ENSPMRG00000003595.1"/>
</dbReference>
<accession>A0A670HZW3</accession>